<dbReference type="AlphaFoldDB" id="A0AA96GRI5"/>
<dbReference type="Pfam" id="PF13480">
    <property type="entry name" value="Acetyltransf_6"/>
    <property type="match status" value="1"/>
</dbReference>
<feature type="domain" description="BioF2-like acetyltransferase" evidence="1">
    <location>
        <begin position="181"/>
        <end position="323"/>
    </location>
</feature>
<dbReference type="SUPFAM" id="SSF55729">
    <property type="entry name" value="Acyl-CoA N-acyltransferases (Nat)"/>
    <property type="match status" value="1"/>
</dbReference>
<dbReference type="KEGG" id="nneo:PQG83_09530"/>
<evidence type="ECO:0000313" key="2">
    <source>
        <dbReference type="EMBL" id="WNM63978.1"/>
    </source>
</evidence>
<organism evidence="2 3">
    <name type="scientific">Candidatus Nitrospira neomarina</name>
    <dbReference type="NCBI Taxonomy" id="3020899"/>
    <lineage>
        <taxon>Bacteria</taxon>
        <taxon>Pseudomonadati</taxon>
        <taxon>Nitrospirota</taxon>
        <taxon>Nitrospiria</taxon>
        <taxon>Nitrospirales</taxon>
        <taxon>Nitrospiraceae</taxon>
        <taxon>Nitrospira</taxon>
    </lineage>
</organism>
<sequence length="375" mass="43974">MIQVEPISTKCDFLTLHDEWEHLLERSEQYSPFLTHEWFQCLLEQYENPPPLYILTVRDGPKLLGIAPLWRTERYVRGIPVKQMEFITNQDTPLVDFIVEKENQRQVLSAILEYFDGTLGHCWDVLMLTQWPNQSPNFKEVLNRFVEGGNKHLLQTASVTPFLAIQGQWDSFLQGHGPRLRKTQRNIANRVSKLPKVEVQCFRQNFNGSVMQEVLQVSRQGWKYQEGKSLANTEDLRRFFSILTMVGDSRGWLMVWLLKTNGVPIAMEYDLESKGKVFALRSDFDEAYKECSPGAYLEAQILQWLFVNGYQEYNYGPGLNAYKLHWADDFRTNVRIDVFNRTLTGRLTWELEGRIVPMCKRIRDWWKAPLGLQQK</sequence>
<reference evidence="2 3" key="1">
    <citation type="submission" date="2023-01" db="EMBL/GenBank/DDBJ databases">
        <title>Cultivation and genomic characterization of new, ubiquitous marine nitrite-oxidizing bacteria from the Nitrospirales.</title>
        <authorList>
            <person name="Mueller A.J."/>
            <person name="Daebeler A."/>
            <person name="Herbold C.W."/>
            <person name="Kirkegaard R.H."/>
            <person name="Daims H."/>
        </authorList>
    </citation>
    <scope>NUCLEOTIDE SEQUENCE [LARGE SCALE GENOMIC DNA]</scope>
    <source>
        <strain evidence="2 3">DK</strain>
    </source>
</reference>
<gene>
    <name evidence="2" type="ORF">PQG83_09530</name>
</gene>
<proteinExistence type="predicted"/>
<evidence type="ECO:0000259" key="1">
    <source>
        <dbReference type="Pfam" id="PF13480"/>
    </source>
</evidence>
<protein>
    <submittedName>
        <fullName evidence="2">GNAT family N-acetyltransferase</fullName>
    </submittedName>
</protein>
<dbReference type="EMBL" id="CP116968">
    <property type="protein sequence ID" value="WNM63978.1"/>
    <property type="molecule type" value="Genomic_DNA"/>
</dbReference>
<keyword evidence="3" id="KW-1185">Reference proteome</keyword>
<dbReference type="Gene3D" id="3.40.630.30">
    <property type="match status" value="1"/>
</dbReference>
<accession>A0AA96GRI5</accession>
<dbReference type="RefSeq" id="WP_312748815.1">
    <property type="nucleotide sequence ID" value="NZ_CP116968.1"/>
</dbReference>
<dbReference type="InterPro" id="IPR038740">
    <property type="entry name" value="BioF2-like_GNAT_dom"/>
</dbReference>
<evidence type="ECO:0000313" key="3">
    <source>
        <dbReference type="Proteomes" id="UP001302494"/>
    </source>
</evidence>
<dbReference type="InterPro" id="IPR016181">
    <property type="entry name" value="Acyl_CoA_acyltransferase"/>
</dbReference>
<name>A0AA96GRI5_9BACT</name>
<dbReference type="Proteomes" id="UP001302494">
    <property type="component" value="Chromosome"/>
</dbReference>